<dbReference type="PANTHER" id="PTHR11669:SF20">
    <property type="entry name" value="REPLICATION FACTOR C SUBUNIT 4"/>
    <property type="match status" value="1"/>
</dbReference>
<keyword evidence="3" id="KW-0067">ATP-binding</keyword>
<dbReference type="GO" id="GO:0005524">
    <property type="term" value="F:ATP binding"/>
    <property type="evidence" value="ECO:0007669"/>
    <property type="project" value="UniProtKB-KW"/>
</dbReference>
<dbReference type="GO" id="GO:0003689">
    <property type="term" value="F:DNA clamp loader activity"/>
    <property type="evidence" value="ECO:0007669"/>
    <property type="project" value="TreeGrafter"/>
</dbReference>
<dbReference type="Pfam" id="PF00004">
    <property type="entry name" value="AAA"/>
    <property type="match status" value="1"/>
</dbReference>
<evidence type="ECO:0000313" key="5">
    <source>
        <dbReference type="EMBL" id="QHS87362.1"/>
    </source>
</evidence>
<keyword evidence="1" id="KW-0235">DNA replication</keyword>
<dbReference type="Gene3D" id="1.10.8.60">
    <property type="match status" value="1"/>
</dbReference>
<evidence type="ECO:0000256" key="2">
    <source>
        <dbReference type="ARBA" id="ARBA00022741"/>
    </source>
</evidence>
<dbReference type="AlphaFoldDB" id="A0A6C0B5M6"/>
<dbReference type="GO" id="GO:0006261">
    <property type="term" value="P:DNA-templated DNA replication"/>
    <property type="evidence" value="ECO:0007669"/>
    <property type="project" value="TreeGrafter"/>
</dbReference>
<accession>A0A6C0B5M6</accession>
<dbReference type="InterPro" id="IPR027417">
    <property type="entry name" value="P-loop_NTPase"/>
</dbReference>
<evidence type="ECO:0000256" key="3">
    <source>
        <dbReference type="ARBA" id="ARBA00022840"/>
    </source>
</evidence>
<protein>
    <recommendedName>
        <fullName evidence="4">AAA+ ATPase domain-containing protein</fullName>
    </recommendedName>
</protein>
<dbReference type="GO" id="GO:0005663">
    <property type="term" value="C:DNA replication factor C complex"/>
    <property type="evidence" value="ECO:0007669"/>
    <property type="project" value="TreeGrafter"/>
</dbReference>
<dbReference type="InterPro" id="IPR003593">
    <property type="entry name" value="AAA+_ATPase"/>
</dbReference>
<dbReference type="EMBL" id="MN739080">
    <property type="protein sequence ID" value="QHS87362.1"/>
    <property type="molecule type" value="Genomic_DNA"/>
</dbReference>
<keyword evidence="2" id="KW-0547">Nucleotide-binding</keyword>
<feature type="domain" description="AAA+ ATPase" evidence="4">
    <location>
        <begin position="41"/>
        <end position="171"/>
    </location>
</feature>
<evidence type="ECO:0000256" key="1">
    <source>
        <dbReference type="ARBA" id="ARBA00022705"/>
    </source>
</evidence>
<dbReference type="SUPFAM" id="SSF52540">
    <property type="entry name" value="P-loop containing nucleoside triphosphate hydrolases"/>
    <property type="match status" value="1"/>
</dbReference>
<dbReference type="GO" id="GO:0005634">
    <property type="term" value="C:nucleus"/>
    <property type="evidence" value="ECO:0007669"/>
    <property type="project" value="TreeGrafter"/>
</dbReference>
<dbReference type="GO" id="GO:0016887">
    <property type="term" value="F:ATP hydrolysis activity"/>
    <property type="evidence" value="ECO:0007669"/>
    <property type="project" value="InterPro"/>
</dbReference>
<dbReference type="GO" id="GO:0006281">
    <property type="term" value="P:DNA repair"/>
    <property type="evidence" value="ECO:0007669"/>
    <property type="project" value="TreeGrafter"/>
</dbReference>
<dbReference type="CDD" id="cd00009">
    <property type="entry name" value="AAA"/>
    <property type="match status" value="1"/>
</dbReference>
<evidence type="ECO:0000259" key="4">
    <source>
        <dbReference type="SMART" id="SM00382"/>
    </source>
</evidence>
<sequence>MSTSNEESQPWCEKYRPTQFENIVLDPYNKEIFLNMLEKKYFPNILLYGPPGTGKTTTIINLINAYQKSMKHVNRGQVIHLNASDERGIDIIRSQIYQFVKTKNLFEVGYKFVVLDEVDYMTKNAQQALKYLLQSCDKNVKFFLICNYISKIDHSLQQEFICIRFNQLPQPQIHQFIRDICRKEGLDISETSIQAIQRLYNSDIRSMINYVQLNQHQIMSKNAHNIMNNSVWERMLGLLEARDETSIKQYIYQISIQYNMDKKQIIRDFYNYMIVHKTCNADFLDNVEVVIHNNECSVGDLIDYFAVYGLTA</sequence>
<dbReference type="InterPro" id="IPR050238">
    <property type="entry name" value="DNA_Rep/Repair_Clamp_Loader"/>
</dbReference>
<name>A0A6C0B5M6_9ZZZZ</name>
<dbReference type="PANTHER" id="PTHR11669">
    <property type="entry name" value="REPLICATION FACTOR C / DNA POLYMERASE III GAMMA-TAU SUBUNIT"/>
    <property type="match status" value="1"/>
</dbReference>
<reference evidence="5" key="1">
    <citation type="journal article" date="2020" name="Nature">
        <title>Giant virus diversity and host interactions through global metagenomics.</title>
        <authorList>
            <person name="Schulz F."/>
            <person name="Roux S."/>
            <person name="Paez-Espino D."/>
            <person name="Jungbluth S."/>
            <person name="Walsh D.A."/>
            <person name="Denef V.J."/>
            <person name="McMahon K.D."/>
            <person name="Konstantinidis K.T."/>
            <person name="Eloe-Fadrosh E.A."/>
            <person name="Kyrpides N.C."/>
            <person name="Woyke T."/>
        </authorList>
    </citation>
    <scope>NUCLEOTIDE SEQUENCE</scope>
    <source>
        <strain evidence="5">GVMAG-M-3300010157-4</strain>
    </source>
</reference>
<proteinExistence type="predicted"/>
<dbReference type="InterPro" id="IPR003959">
    <property type="entry name" value="ATPase_AAA_core"/>
</dbReference>
<organism evidence="5">
    <name type="scientific">viral metagenome</name>
    <dbReference type="NCBI Taxonomy" id="1070528"/>
    <lineage>
        <taxon>unclassified sequences</taxon>
        <taxon>metagenomes</taxon>
        <taxon>organismal metagenomes</taxon>
    </lineage>
</organism>
<dbReference type="Gene3D" id="3.40.50.300">
    <property type="entry name" value="P-loop containing nucleotide triphosphate hydrolases"/>
    <property type="match status" value="1"/>
</dbReference>
<dbReference type="SMART" id="SM00382">
    <property type="entry name" value="AAA"/>
    <property type="match status" value="1"/>
</dbReference>